<feature type="signal peptide" evidence="1">
    <location>
        <begin position="1"/>
        <end position="36"/>
    </location>
</feature>
<evidence type="ECO:0000313" key="2">
    <source>
        <dbReference type="EMBL" id="SCZ68942.1"/>
    </source>
</evidence>
<name>A0A1G5R4F1_9RHOB</name>
<dbReference type="EMBL" id="FMWG01000008">
    <property type="protein sequence ID" value="SCZ68942.1"/>
    <property type="molecule type" value="Genomic_DNA"/>
</dbReference>
<dbReference type="Proteomes" id="UP000198767">
    <property type="component" value="Unassembled WGS sequence"/>
</dbReference>
<evidence type="ECO:0000256" key="1">
    <source>
        <dbReference type="SAM" id="SignalP"/>
    </source>
</evidence>
<proteinExistence type="predicted"/>
<feature type="chain" id="PRO_5011608423" evidence="1">
    <location>
        <begin position="37"/>
        <end position="173"/>
    </location>
</feature>
<protein>
    <submittedName>
        <fullName evidence="2">YHS domain-containing protein</fullName>
    </submittedName>
</protein>
<keyword evidence="1" id="KW-0732">Signal</keyword>
<dbReference type="NCBIfam" id="NF041384">
    <property type="entry name" value="YHS_seleno_dom"/>
    <property type="match status" value="1"/>
</dbReference>
<sequence>MVALRSQEKGNPMIKKLASASVLMTALALSSTAAFAADEYNVSNGITAAGAPLGLHGVDPVEFIATANPTEGSAAYAAVHDGVAYYFTSEANMKSFEANPDAYLPQNGGFCTFGVSVGKKFDGDPEYHAVIDNKLYVFLNRAIYDEFVKDKAGTISKADAQWKNIRSTAVSDL</sequence>
<dbReference type="STRING" id="1156985.SAMN04488118_108144"/>
<dbReference type="AlphaFoldDB" id="A0A1G5R4F1"/>
<keyword evidence="3" id="KW-1185">Reference proteome</keyword>
<accession>A0A1G5R4F1</accession>
<organism evidence="2 3">
    <name type="scientific">Epibacterium ulvae</name>
    <dbReference type="NCBI Taxonomy" id="1156985"/>
    <lineage>
        <taxon>Bacteria</taxon>
        <taxon>Pseudomonadati</taxon>
        <taxon>Pseudomonadota</taxon>
        <taxon>Alphaproteobacteria</taxon>
        <taxon>Rhodobacterales</taxon>
        <taxon>Roseobacteraceae</taxon>
        <taxon>Epibacterium</taxon>
    </lineage>
</organism>
<reference evidence="2 3" key="1">
    <citation type="submission" date="2016-10" db="EMBL/GenBank/DDBJ databases">
        <authorList>
            <person name="de Groot N.N."/>
        </authorList>
    </citation>
    <scope>NUCLEOTIDE SEQUENCE [LARGE SCALE GENOMIC DNA]</scope>
    <source>
        <strain evidence="2 3">U95</strain>
    </source>
</reference>
<evidence type="ECO:0000313" key="3">
    <source>
        <dbReference type="Proteomes" id="UP000198767"/>
    </source>
</evidence>
<gene>
    <name evidence="2" type="ORF">SAMN04488118_108144</name>
</gene>